<dbReference type="GO" id="GO:0047661">
    <property type="term" value="F:amino-acid racemase activity"/>
    <property type="evidence" value="ECO:0007669"/>
    <property type="project" value="InterPro"/>
</dbReference>
<evidence type="ECO:0000256" key="2">
    <source>
        <dbReference type="SAM" id="MobiDB-lite"/>
    </source>
</evidence>
<reference evidence="3 4" key="1">
    <citation type="journal article" date="2024" name="Plant J.">
        <title>Genome sequences and population genomics reveal climatic adaptation and genomic divergence between two closely related sweetgum species.</title>
        <authorList>
            <person name="Xu W.Q."/>
            <person name="Ren C.Q."/>
            <person name="Zhang X.Y."/>
            <person name="Comes H.P."/>
            <person name="Liu X.H."/>
            <person name="Li Y.G."/>
            <person name="Kettle C.J."/>
            <person name="Jalonen R."/>
            <person name="Gaisberger H."/>
            <person name="Ma Y.Z."/>
            <person name="Qiu Y.X."/>
        </authorList>
    </citation>
    <scope>NUCLEOTIDE SEQUENCE [LARGE SCALE GENOMIC DNA]</scope>
    <source>
        <strain evidence="3">Hangzhou</strain>
    </source>
</reference>
<dbReference type="AlphaFoldDB" id="A0AAP0WVC4"/>
<dbReference type="SUPFAM" id="SSF53681">
    <property type="entry name" value="Aspartate/glutamate racemase"/>
    <property type="match status" value="2"/>
</dbReference>
<gene>
    <name evidence="3" type="ORF">L1049_004048</name>
</gene>
<dbReference type="PANTHER" id="PTHR21198:SF7">
    <property type="entry name" value="ASPARTATE-GLUTAMATE RACEMASE FAMILY"/>
    <property type="match status" value="1"/>
</dbReference>
<name>A0AAP0WVC4_LIQFO</name>
<keyword evidence="4" id="KW-1185">Reference proteome</keyword>
<dbReference type="Proteomes" id="UP001415857">
    <property type="component" value="Unassembled WGS sequence"/>
</dbReference>
<dbReference type="PANTHER" id="PTHR21198">
    <property type="entry name" value="GLUTAMATE RACEMASE"/>
    <property type="match status" value="1"/>
</dbReference>
<dbReference type="Gene3D" id="3.40.50.1860">
    <property type="match status" value="2"/>
</dbReference>
<organism evidence="3 4">
    <name type="scientific">Liquidambar formosana</name>
    <name type="common">Formosan gum</name>
    <dbReference type="NCBI Taxonomy" id="63359"/>
    <lineage>
        <taxon>Eukaryota</taxon>
        <taxon>Viridiplantae</taxon>
        <taxon>Streptophyta</taxon>
        <taxon>Embryophyta</taxon>
        <taxon>Tracheophyta</taxon>
        <taxon>Spermatophyta</taxon>
        <taxon>Magnoliopsida</taxon>
        <taxon>eudicotyledons</taxon>
        <taxon>Gunneridae</taxon>
        <taxon>Pentapetalae</taxon>
        <taxon>Saxifragales</taxon>
        <taxon>Altingiaceae</taxon>
        <taxon>Liquidambar</taxon>
    </lineage>
</organism>
<comment type="caution">
    <text evidence="3">The sequence shown here is derived from an EMBL/GenBank/DDBJ whole genome shotgun (WGS) entry which is preliminary data.</text>
</comment>
<protein>
    <recommendedName>
        <fullName evidence="5">Aspartate racemase</fullName>
    </recommendedName>
</protein>
<evidence type="ECO:0000313" key="4">
    <source>
        <dbReference type="Proteomes" id="UP001415857"/>
    </source>
</evidence>
<feature type="compositionally biased region" description="Low complexity" evidence="2">
    <location>
        <begin position="61"/>
        <end position="74"/>
    </location>
</feature>
<proteinExistence type="predicted"/>
<dbReference type="EMBL" id="JBBPBK010000007">
    <property type="protein sequence ID" value="KAK9281154.1"/>
    <property type="molecule type" value="Genomic_DNA"/>
</dbReference>
<keyword evidence="1" id="KW-0413">Isomerase</keyword>
<feature type="region of interest" description="Disordered" evidence="2">
    <location>
        <begin position="48"/>
        <end position="74"/>
    </location>
</feature>
<evidence type="ECO:0000256" key="1">
    <source>
        <dbReference type="ARBA" id="ARBA00023235"/>
    </source>
</evidence>
<sequence length="335" mass="36552">MFDGSMTMFLHALNYPSHILGNTHRYRTHNKPRSNPALAIPPSSILLQTEESGNSPESKKSSGSGTASTSSDSTSSLVSQASTVGIIGGVSIDSTLNFLKKLVGWSSKDGEDSLPFVLCSDPVLSKELLSHERGLSPYLSSKSAHFQLDHTPIVENLRHKRVFLENSGARCIVMPCHISHSWHDEVSEGCSVPFLHMGECVARELKEAKLKPLEAGSPLRIGVLGTNATLTSGFYQDKLQNEGFEVVLPDKATMEHTVIPAIEALDRKDMEGARNLVRIALQVLLVRAVNTVILASDDMRDLLPRDDPILKKCIDPMDALARSTIKWAQSTEKGT</sequence>
<accession>A0AAP0WVC4</accession>
<dbReference type="InterPro" id="IPR001920">
    <property type="entry name" value="Asp/Glu_race"/>
</dbReference>
<evidence type="ECO:0008006" key="5">
    <source>
        <dbReference type="Google" id="ProtNLM"/>
    </source>
</evidence>
<dbReference type="Pfam" id="PF01177">
    <property type="entry name" value="Asp_Glu_race"/>
    <property type="match status" value="1"/>
</dbReference>
<feature type="region of interest" description="Disordered" evidence="2">
    <location>
        <begin position="24"/>
        <end position="43"/>
    </location>
</feature>
<evidence type="ECO:0000313" key="3">
    <source>
        <dbReference type="EMBL" id="KAK9281154.1"/>
    </source>
</evidence>
<dbReference type="InterPro" id="IPR015942">
    <property type="entry name" value="Asp/Glu/hydantoin_racemase"/>
</dbReference>